<evidence type="ECO:0000313" key="3">
    <source>
        <dbReference type="Proteomes" id="UP000271974"/>
    </source>
</evidence>
<dbReference type="Proteomes" id="UP000271974">
    <property type="component" value="Unassembled WGS sequence"/>
</dbReference>
<feature type="compositionally biased region" description="Polar residues" evidence="1">
    <location>
        <begin position="105"/>
        <end position="115"/>
    </location>
</feature>
<dbReference type="EMBL" id="RQTK01000122">
    <property type="protein sequence ID" value="RUS86988.1"/>
    <property type="molecule type" value="Genomic_DNA"/>
</dbReference>
<gene>
    <name evidence="2" type="ORF">EGW08_005226</name>
</gene>
<accession>A0A3S1BM88</accession>
<evidence type="ECO:0000313" key="2">
    <source>
        <dbReference type="EMBL" id="RUS86988.1"/>
    </source>
</evidence>
<evidence type="ECO:0000256" key="1">
    <source>
        <dbReference type="SAM" id="MobiDB-lite"/>
    </source>
</evidence>
<comment type="caution">
    <text evidence="2">The sequence shown here is derived from an EMBL/GenBank/DDBJ whole genome shotgun (WGS) entry which is preliminary data.</text>
</comment>
<proteinExistence type="predicted"/>
<name>A0A3S1BM88_ELYCH</name>
<sequence length="278" mass="31156">MFLVSAPEARSSLLTSDMSRRKLNGHWRSASLKARETNLSDADCRRPETPIAGLGSANLIIGSSSRLQIPALRQDTRDLLQPQSSTPDTHTHTHTQRLCKALTPRSPSRRTQGATPKNPRYFTICSHVTIALLPPSYFTICSHVTIALLWDQVLHYLQSRDHRPSLAQVLQYHSNMCSHVTIALLLPRYFNICSHVTIALLSPRYFNICSHVTIALLWDQVLHYLQSRDHRPSLGPAPDGERQLLSWSKLTARTDAVWDWGNPGHVHSKLGTISIVAA</sequence>
<keyword evidence="3" id="KW-1185">Reference proteome</keyword>
<organism evidence="2 3">
    <name type="scientific">Elysia chlorotica</name>
    <name type="common">Eastern emerald elysia</name>
    <name type="synonym">Sea slug</name>
    <dbReference type="NCBI Taxonomy" id="188477"/>
    <lineage>
        <taxon>Eukaryota</taxon>
        <taxon>Metazoa</taxon>
        <taxon>Spiralia</taxon>
        <taxon>Lophotrochozoa</taxon>
        <taxon>Mollusca</taxon>
        <taxon>Gastropoda</taxon>
        <taxon>Heterobranchia</taxon>
        <taxon>Euthyneura</taxon>
        <taxon>Panpulmonata</taxon>
        <taxon>Sacoglossa</taxon>
        <taxon>Placobranchoidea</taxon>
        <taxon>Plakobranchidae</taxon>
        <taxon>Elysia</taxon>
    </lineage>
</organism>
<dbReference type="AlphaFoldDB" id="A0A3S1BM88"/>
<reference evidence="2 3" key="1">
    <citation type="submission" date="2019-01" db="EMBL/GenBank/DDBJ databases">
        <title>A draft genome assembly of the solar-powered sea slug Elysia chlorotica.</title>
        <authorList>
            <person name="Cai H."/>
            <person name="Li Q."/>
            <person name="Fang X."/>
            <person name="Li J."/>
            <person name="Curtis N.E."/>
            <person name="Altenburger A."/>
            <person name="Shibata T."/>
            <person name="Feng M."/>
            <person name="Maeda T."/>
            <person name="Schwartz J.A."/>
            <person name="Shigenobu S."/>
            <person name="Lundholm N."/>
            <person name="Nishiyama T."/>
            <person name="Yang H."/>
            <person name="Hasebe M."/>
            <person name="Li S."/>
            <person name="Pierce S.K."/>
            <person name="Wang J."/>
        </authorList>
    </citation>
    <scope>NUCLEOTIDE SEQUENCE [LARGE SCALE GENOMIC DNA]</scope>
    <source>
        <strain evidence="2">EC2010</strain>
        <tissue evidence="2">Whole organism of an adult</tissue>
    </source>
</reference>
<protein>
    <submittedName>
        <fullName evidence="2">Uncharacterized protein</fullName>
    </submittedName>
</protein>
<feature type="region of interest" description="Disordered" evidence="1">
    <location>
        <begin position="80"/>
        <end position="115"/>
    </location>
</feature>